<reference evidence="1" key="2">
    <citation type="journal article" date="2015" name="Fish Shellfish Immunol.">
        <title>Early steps in the European eel (Anguilla anguilla)-Vibrio vulnificus interaction in the gills: Role of the RtxA13 toxin.</title>
        <authorList>
            <person name="Callol A."/>
            <person name="Pajuelo D."/>
            <person name="Ebbesson L."/>
            <person name="Teles M."/>
            <person name="MacKenzie S."/>
            <person name="Amaro C."/>
        </authorList>
    </citation>
    <scope>NUCLEOTIDE SEQUENCE</scope>
</reference>
<organism evidence="1">
    <name type="scientific">Anguilla anguilla</name>
    <name type="common">European freshwater eel</name>
    <name type="synonym">Muraena anguilla</name>
    <dbReference type="NCBI Taxonomy" id="7936"/>
    <lineage>
        <taxon>Eukaryota</taxon>
        <taxon>Metazoa</taxon>
        <taxon>Chordata</taxon>
        <taxon>Craniata</taxon>
        <taxon>Vertebrata</taxon>
        <taxon>Euteleostomi</taxon>
        <taxon>Actinopterygii</taxon>
        <taxon>Neopterygii</taxon>
        <taxon>Teleostei</taxon>
        <taxon>Anguilliformes</taxon>
        <taxon>Anguillidae</taxon>
        <taxon>Anguilla</taxon>
    </lineage>
</organism>
<dbReference type="EMBL" id="GBXM01038969">
    <property type="protein sequence ID" value="JAH69608.1"/>
    <property type="molecule type" value="Transcribed_RNA"/>
</dbReference>
<reference evidence="1" key="1">
    <citation type="submission" date="2014-11" db="EMBL/GenBank/DDBJ databases">
        <authorList>
            <person name="Amaro Gonzalez C."/>
        </authorList>
    </citation>
    <scope>NUCLEOTIDE SEQUENCE</scope>
</reference>
<accession>A0A0E9UXA1</accession>
<dbReference type="AlphaFoldDB" id="A0A0E9UXA1"/>
<sequence>MKYSFPFNVFRASEPNYQRNSSQIHQ</sequence>
<name>A0A0E9UXA1_ANGAN</name>
<proteinExistence type="predicted"/>
<evidence type="ECO:0000313" key="1">
    <source>
        <dbReference type="EMBL" id="JAH69608.1"/>
    </source>
</evidence>
<protein>
    <submittedName>
        <fullName evidence="1">Uncharacterized protein</fullName>
    </submittedName>
</protein>